<keyword evidence="2" id="KW-0547">Nucleotide-binding</keyword>
<dbReference type="Gene3D" id="3.40.50.300">
    <property type="entry name" value="P-loop containing nucleotide triphosphate hydrolases"/>
    <property type="match status" value="1"/>
</dbReference>
<reference evidence="10 11" key="1">
    <citation type="journal article" date="2012" name="J. Bacteriol.">
        <title>Complete genome sequence of strain 1860, a crenarchaeon of the genus pyrobaculum able to grow with various electron acceptors.</title>
        <authorList>
            <person name="Mardanov A.V."/>
            <person name="Gumerov V.M."/>
            <person name="Slobodkina G.B."/>
            <person name="Beletsky A.V."/>
            <person name="Bonch-Osmolovskaya E.A."/>
            <person name="Ravin N.V."/>
            <person name="Skryabin K.G."/>
        </authorList>
    </citation>
    <scope>NUCLEOTIDE SEQUENCE [LARGE SCALE GENOMIC DNA]</scope>
    <source>
        <strain evidence="10 11">1860</strain>
    </source>
</reference>
<keyword evidence="3" id="KW-0067">ATP-binding</keyword>
<evidence type="ECO:0000256" key="7">
    <source>
        <dbReference type="ARBA" id="ARBA00041133"/>
    </source>
</evidence>
<dbReference type="InterPro" id="IPR050093">
    <property type="entry name" value="ABC_SmlMolc_Importer"/>
</dbReference>
<evidence type="ECO:0000256" key="6">
    <source>
        <dbReference type="ARBA" id="ARBA00039025"/>
    </source>
</evidence>
<dbReference type="PANTHER" id="PTHR42781:SF4">
    <property type="entry name" value="SPERMIDINE_PUTRESCINE IMPORT ATP-BINDING PROTEIN POTA"/>
    <property type="match status" value="1"/>
</dbReference>
<dbReference type="Proteomes" id="UP000005867">
    <property type="component" value="Chromosome"/>
</dbReference>
<dbReference type="Pfam" id="PF00005">
    <property type="entry name" value="ABC_tran"/>
    <property type="match status" value="1"/>
</dbReference>
<evidence type="ECO:0000256" key="4">
    <source>
        <dbReference type="ARBA" id="ARBA00038307"/>
    </source>
</evidence>
<dbReference type="PROSITE" id="PS50893">
    <property type="entry name" value="ABC_TRANSPORTER_2"/>
    <property type="match status" value="1"/>
</dbReference>
<proteinExistence type="inferred from homology"/>
<dbReference type="PROSITE" id="PS00211">
    <property type="entry name" value="ABC_TRANSPORTER_1"/>
    <property type="match status" value="1"/>
</dbReference>
<dbReference type="eggNOG" id="arCOG00193">
    <property type="taxonomic scope" value="Archaea"/>
</dbReference>
<dbReference type="InterPro" id="IPR003593">
    <property type="entry name" value="AAA+_ATPase"/>
</dbReference>
<sequence>MIALRAVYFRYRRGPAILDDFTAEFPKGITTILGSNGSGKTTLLKLVAGVLTPQRGYVEVMGRPPAELRGRIAYIPQTGGLYPWMKIRDNIAIPLKIRGLQPAEISQRVRDVAEALGISHLLDRYPREVSGGEQQKVLIARAVASGADVWLLDEPLSMIDIDYRRDVIEALRKLGKTMLVITHNVQDAVDLGGYIYIVRGPPLTVVSSLAPGQYSRDAAELANAVRQAYKP</sequence>
<dbReference type="EMBL" id="CP003098">
    <property type="protein sequence ID" value="AET34210.1"/>
    <property type="molecule type" value="Genomic_DNA"/>
</dbReference>
<dbReference type="RefSeq" id="WP_014290035.1">
    <property type="nucleotide sequence ID" value="NC_016645.1"/>
</dbReference>
<organism evidence="10 11">
    <name type="scientific">Pyrobaculum ferrireducens</name>
    <dbReference type="NCBI Taxonomy" id="1104324"/>
    <lineage>
        <taxon>Archaea</taxon>
        <taxon>Thermoproteota</taxon>
        <taxon>Thermoprotei</taxon>
        <taxon>Thermoproteales</taxon>
        <taxon>Thermoproteaceae</taxon>
        <taxon>Pyrobaculum</taxon>
    </lineage>
</organism>
<evidence type="ECO:0000256" key="1">
    <source>
        <dbReference type="ARBA" id="ARBA00022448"/>
    </source>
</evidence>
<evidence type="ECO:0000313" key="10">
    <source>
        <dbReference type="EMBL" id="AET34210.1"/>
    </source>
</evidence>
<dbReference type="KEGG" id="pyr:P186_2834"/>
<evidence type="ECO:0000256" key="5">
    <source>
        <dbReference type="ARBA" id="ARBA00038781"/>
    </source>
</evidence>
<comment type="catalytic activity">
    <reaction evidence="8">
        <text>tungstate(in) + ATP + H2O = tungstate(out) + ADP + phosphate + H(+)</text>
        <dbReference type="Rhea" id="RHEA:35027"/>
        <dbReference type="ChEBI" id="CHEBI:15377"/>
        <dbReference type="ChEBI" id="CHEBI:15378"/>
        <dbReference type="ChEBI" id="CHEBI:30616"/>
        <dbReference type="ChEBI" id="CHEBI:43474"/>
        <dbReference type="ChEBI" id="CHEBI:46502"/>
        <dbReference type="ChEBI" id="CHEBI:456216"/>
        <dbReference type="EC" id="7.3.2.6"/>
    </reaction>
</comment>
<dbReference type="GO" id="GO:0005524">
    <property type="term" value="F:ATP binding"/>
    <property type="evidence" value="ECO:0007669"/>
    <property type="project" value="UniProtKB-KW"/>
</dbReference>
<evidence type="ECO:0000256" key="2">
    <source>
        <dbReference type="ARBA" id="ARBA00022741"/>
    </source>
</evidence>
<dbReference type="SUPFAM" id="SSF52540">
    <property type="entry name" value="P-loop containing nucleoside triphosphate hydrolases"/>
    <property type="match status" value="1"/>
</dbReference>
<gene>
    <name evidence="10" type="ORF">P186_2834</name>
</gene>
<comment type="similarity">
    <text evidence="4">Belongs to the ABC transporter superfamily. Sulfate/tungstate importer (TC 3.A.1.6) family.</text>
</comment>
<dbReference type="InterPro" id="IPR027417">
    <property type="entry name" value="P-loop_NTPase"/>
</dbReference>
<protein>
    <recommendedName>
        <fullName evidence="7">Molybdate/tungstate import ATP-binding protein WtpC</fullName>
        <ecNumber evidence="6">7.3.2.6</ecNumber>
    </recommendedName>
</protein>
<dbReference type="GO" id="GO:0016887">
    <property type="term" value="F:ATP hydrolysis activity"/>
    <property type="evidence" value="ECO:0007669"/>
    <property type="project" value="InterPro"/>
</dbReference>
<dbReference type="SMART" id="SM00382">
    <property type="entry name" value="AAA"/>
    <property type="match status" value="1"/>
</dbReference>
<dbReference type="InterPro" id="IPR017871">
    <property type="entry name" value="ABC_transporter-like_CS"/>
</dbReference>
<dbReference type="GeneID" id="11594433"/>
<evidence type="ECO:0000256" key="3">
    <source>
        <dbReference type="ARBA" id="ARBA00022840"/>
    </source>
</evidence>
<comment type="subunit">
    <text evidence="5">The complex is composed of two ATP-binding proteins (WtpC), two transmembrane proteins (WtpB) and a solute-binding protein (WtpA).</text>
</comment>
<dbReference type="GO" id="GO:1901238">
    <property type="term" value="F:ABC-type tungstate transporter activity"/>
    <property type="evidence" value="ECO:0007669"/>
    <property type="project" value="UniProtKB-EC"/>
</dbReference>
<name>G7VFK4_9CREN</name>
<dbReference type="EC" id="7.3.2.6" evidence="6"/>
<dbReference type="OrthoDB" id="97750at2157"/>
<dbReference type="HOGENOM" id="CLU_000604_1_22_2"/>
<keyword evidence="11" id="KW-1185">Reference proteome</keyword>
<dbReference type="BioCyc" id="PSP1104324:GJSN-2772-MONOMER"/>
<evidence type="ECO:0000259" key="9">
    <source>
        <dbReference type="PROSITE" id="PS50893"/>
    </source>
</evidence>
<dbReference type="PANTHER" id="PTHR42781">
    <property type="entry name" value="SPERMIDINE/PUTRESCINE IMPORT ATP-BINDING PROTEIN POTA"/>
    <property type="match status" value="1"/>
</dbReference>
<evidence type="ECO:0000256" key="8">
    <source>
        <dbReference type="ARBA" id="ARBA00047936"/>
    </source>
</evidence>
<keyword evidence="1" id="KW-0813">Transport</keyword>
<dbReference type="STRING" id="1104324.P186_2834"/>
<feature type="domain" description="ABC transporter" evidence="9">
    <location>
        <begin position="2"/>
        <end position="225"/>
    </location>
</feature>
<dbReference type="InterPro" id="IPR003439">
    <property type="entry name" value="ABC_transporter-like_ATP-bd"/>
</dbReference>
<dbReference type="AlphaFoldDB" id="G7VFK4"/>
<accession>G7VFK4</accession>
<evidence type="ECO:0000313" key="11">
    <source>
        <dbReference type="Proteomes" id="UP000005867"/>
    </source>
</evidence>